<sequence>MSKKVFIGRKLREARMYRGKTIDVLAKETNINKKDIIAFEEEKYKPTLENEMKLSNTLGFPREFFKYADNIKMTIDSTHIRPECTIPKVEQIAFKEKLAMTHRILTFLEGYIQFPQMNIPTDLNKNEDIEELATKVRRYWNLGDGIIGNMLTLLEINGIVVSDANIEKKGALSFSQKQTVNGNSRYFISLGNDKKSACTRNYDLAYELAYIVATEANIQSKKFSKDEFACAFLMPKESFIQDLKMVNDLEDYVELKKKWIVPISAIILRAYQLGEISYKKYMYLMNEMDKKGWLKKEPLEENIKATSPMLLKKSIDVLIDNNIMSKASLVMNLSNWGLHLNQDEVEVLLGFKEGKLTTEKNTTNNKKAKVTKVNFKSKKR</sequence>
<dbReference type="EMBL" id="LN555523">
    <property type="protein sequence ID" value="CED94785.1"/>
    <property type="molecule type" value="Genomic_DNA"/>
</dbReference>
<gene>
    <name evidence="3" type="ORF">CRIB_2182</name>
</gene>
<dbReference type="GO" id="GO:0003677">
    <property type="term" value="F:DNA binding"/>
    <property type="evidence" value="ECO:0007669"/>
    <property type="project" value="UniProtKB-KW"/>
</dbReference>
<dbReference type="Pfam" id="PF06114">
    <property type="entry name" value="Peptidase_M78"/>
    <property type="match status" value="1"/>
</dbReference>
<evidence type="ECO:0000313" key="3">
    <source>
        <dbReference type="EMBL" id="CED94785.1"/>
    </source>
</evidence>
<dbReference type="GeneID" id="82206211"/>
<dbReference type="RefSeq" id="WP_180702282.1">
    <property type="nucleotide sequence ID" value="NZ_CAONDH010000015.1"/>
</dbReference>
<evidence type="ECO:0000313" key="4">
    <source>
        <dbReference type="Proteomes" id="UP000245622"/>
    </source>
</evidence>
<dbReference type="Proteomes" id="UP000245622">
    <property type="component" value="Chromosome 1"/>
</dbReference>
<evidence type="ECO:0000256" key="1">
    <source>
        <dbReference type="ARBA" id="ARBA00007227"/>
    </source>
</evidence>
<dbReference type="CDD" id="cd00093">
    <property type="entry name" value="HTH_XRE"/>
    <property type="match status" value="1"/>
</dbReference>
<dbReference type="PROSITE" id="PS50943">
    <property type="entry name" value="HTH_CROC1"/>
    <property type="match status" value="1"/>
</dbReference>
<dbReference type="PANTHER" id="PTHR43236:SF1">
    <property type="entry name" value="BLL7220 PROTEIN"/>
    <property type="match status" value="1"/>
</dbReference>
<keyword evidence="3" id="KW-0238">DNA-binding</keyword>
<dbReference type="SMART" id="SM00530">
    <property type="entry name" value="HTH_XRE"/>
    <property type="match status" value="1"/>
</dbReference>
<dbReference type="InterPro" id="IPR010359">
    <property type="entry name" value="IrrE_HExxH"/>
</dbReference>
<dbReference type="InterPro" id="IPR052345">
    <property type="entry name" value="Rad_response_metalloprotease"/>
</dbReference>
<dbReference type="Pfam" id="PF12844">
    <property type="entry name" value="HTH_19"/>
    <property type="match status" value="1"/>
</dbReference>
<proteinExistence type="inferred from homology"/>
<accession>A0A1V1I3I9</accession>
<reference evidence="3 4" key="1">
    <citation type="submission" date="2014-04" db="EMBL/GenBank/DDBJ databases">
        <authorList>
            <person name="Hornung B.V."/>
        </authorList>
    </citation>
    <scope>NUCLEOTIDE SEQUENCE [LARGE SCALE GENOMIC DNA]</scope>
    <source>
        <strain evidence="3 4">CRIB</strain>
    </source>
</reference>
<evidence type="ECO:0000259" key="2">
    <source>
        <dbReference type="PROSITE" id="PS50943"/>
    </source>
</evidence>
<feature type="domain" description="HTH cro/C1-type" evidence="2">
    <location>
        <begin position="11"/>
        <end position="65"/>
    </location>
</feature>
<dbReference type="KEGG" id="ril:CRIB_2182"/>
<organism evidence="3 4">
    <name type="scientific">Romboutsia ilealis</name>
    <dbReference type="NCBI Taxonomy" id="1115758"/>
    <lineage>
        <taxon>Bacteria</taxon>
        <taxon>Bacillati</taxon>
        <taxon>Bacillota</taxon>
        <taxon>Clostridia</taxon>
        <taxon>Peptostreptococcales</taxon>
        <taxon>Peptostreptococcaceae</taxon>
        <taxon>Romboutsia</taxon>
    </lineage>
</organism>
<keyword evidence="4" id="KW-1185">Reference proteome</keyword>
<protein>
    <submittedName>
        <fullName evidence="3">DNA-binding helix-turn-helix protein</fullName>
    </submittedName>
</protein>
<name>A0A1V1I3I9_9FIRM</name>
<dbReference type="InterPro" id="IPR010982">
    <property type="entry name" value="Lambda_DNA-bd_dom_sf"/>
</dbReference>
<dbReference type="SUPFAM" id="SSF47413">
    <property type="entry name" value="lambda repressor-like DNA-binding domains"/>
    <property type="match status" value="1"/>
</dbReference>
<dbReference type="AlphaFoldDB" id="A0A1V1I3I9"/>
<dbReference type="Gene3D" id="1.10.260.40">
    <property type="entry name" value="lambda repressor-like DNA-binding domains"/>
    <property type="match status" value="1"/>
</dbReference>
<dbReference type="InterPro" id="IPR001387">
    <property type="entry name" value="Cro/C1-type_HTH"/>
</dbReference>
<dbReference type="PANTHER" id="PTHR43236">
    <property type="entry name" value="ANTITOXIN HIGA1"/>
    <property type="match status" value="1"/>
</dbReference>
<comment type="similarity">
    <text evidence="1">Belongs to the short-chain fatty acyl-CoA assimilation regulator (ScfR) family.</text>
</comment>